<evidence type="ECO:0000259" key="1">
    <source>
        <dbReference type="Pfam" id="PF08874"/>
    </source>
</evidence>
<dbReference type="InterPro" id="IPR022123">
    <property type="entry name" value="DUF3658"/>
</dbReference>
<feature type="domain" description="DUF3658" evidence="2">
    <location>
        <begin position="228"/>
        <end position="335"/>
    </location>
</feature>
<feature type="domain" description="DUF1835" evidence="1">
    <location>
        <begin position="65"/>
        <end position="187"/>
    </location>
</feature>
<protein>
    <recommendedName>
        <fullName evidence="5">DUF1835 domain-containing protein</fullName>
    </recommendedName>
</protein>
<dbReference type="Proteomes" id="UP000214618">
    <property type="component" value="Chromosome"/>
</dbReference>
<reference evidence="3 4" key="1">
    <citation type="submission" date="2016-10" db="EMBL/GenBank/DDBJ databases">
        <title>The whole genome sequencing and assembly of Bacillus simplex DSM 1321 strain.</title>
        <authorList>
            <person name="Park M.-K."/>
            <person name="Lee Y.-J."/>
            <person name="Yi H."/>
            <person name="Bahn Y.-S."/>
            <person name="Kim J.F."/>
            <person name="Lee D.-W."/>
        </authorList>
    </citation>
    <scope>NUCLEOTIDE SEQUENCE [LARGE SCALE GENOMIC DNA]</scope>
    <source>
        <strain evidence="3 4">DSM 1321</strain>
    </source>
</reference>
<evidence type="ECO:0000313" key="4">
    <source>
        <dbReference type="Proteomes" id="UP000214618"/>
    </source>
</evidence>
<dbReference type="OrthoDB" id="343110at2"/>
<gene>
    <name evidence="3" type="ORF">BS1321_15955</name>
</gene>
<sequence length="345" mass="40918">MENINQLKRAISKLDEREVKALLNLIFIRSEQCEEDEMIRILQSMKKSLIQVSRNEEKKEHPQTVHIVFGDSTAGSLKFAFRKTTYAKTEEIIVLPDILSVGPIESLQTKEGIENRFQWFKENYRDDFKNLEEYKQGMLKAIEKIKAIPPYQKVIIWTCENAAEQTGLRIVLYILQNKVNDVFELNTFKAFHEFFTYPMLEEEQFPRSSGELTPEKLLQFYEQFELRPMNFAKRNALSDEGQNLMLIENHLRTWEHGELRDSNIERGDDFIIHCAKKLHKEQGTYDYMKSARLIGEVIGHMQQYTGDEWIEYRLRDLISKEIFEYRGDLSAMRLYEVKLKKELLH</sequence>
<evidence type="ECO:0000259" key="2">
    <source>
        <dbReference type="Pfam" id="PF12395"/>
    </source>
</evidence>
<dbReference type="Pfam" id="PF08874">
    <property type="entry name" value="DUF1835"/>
    <property type="match status" value="1"/>
</dbReference>
<evidence type="ECO:0008006" key="5">
    <source>
        <dbReference type="Google" id="ProtNLM"/>
    </source>
</evidence>
<dbReference type="RefSeq" id="WP_063236577.1">
    <property type="nucleotide sequence ID" value="NZ_BCVO01000080.1"/>
</dbReference>
<proteinExistence type="predicted"/>
<dbReference type="EMBL" id="CP017704">
    <property type="protein sequence ID" value="ASS95272.1"/>
    <property type="molecule type" value="Genomic_DNA"/>
</dbReference>
<dbReference type="InterPro" id="IPR014973">
    <property type="entry name" value="DUF1835"/>
</dbReference>
<organism evidence="3 4">
    <name type="scientific">Peribacillus simplex NBRC 15720 = DSM 1321</name>
    <dbReference type="NCBI Taxonomy" id="1349754"/>
    <lineage>
        <taxon>Bacteria</taxon>
        <taxon>Bacillati</taxon>
        <taxon>Bacillota</taxon>
        <taxon>Bacilli</taxon>
        <taxon>Bacillales</taxon>
        <taxon>Bacillaceae</taxon>
        <taxon>Peribacillus</taxon>
    </lineage>
</organism>
<dbReference type="Pfam" id="PF12395">
    <property type="entry name" value="DUF3658"/>
    <property type="match status" value="1"/>
</dbReference>
<evidence type="ECO:0000313" key="3">
    <source>
        <dbReference type="EMBL" id="ASS95272.1"/>
    </source>
</evidence>
<name>A0A223EJ42_9BACI</name>
<dbReference type="GeneID" id="56474255"/>
<accession>A0A223EJ42</accession>
<dbReference type="AlphaFoldDB" id="A0A223EJ42"/>